<dbReference type="Proteomes" id="UP001259832">
    <property type="component" value="Unassembled WGS sequence"/>
</dbReference>
<gene>
    <name evidence="1" type="ORF">P3T76_009934</name>
</gene>
<evidence type="ECO:0000313" key="1">
    <source>
        <dbReference type="EMBL" id="KAK1937156.1"/>
    </source>
</evidence>
<accession>A0AAD9GF76</accession>
<keyword evidence="2" id="KW-1185">Reference proteome</keyword>
<reference evidence="1" key="1">
    <citation type="submission" date="2023-08" db="EMBL/GenBank/DDBJ databases">
        <title>Reference Genome Resource for the Citrus Pathogen Phytophthora citrophthora.</title>
        <authorList>
            <person name="Moller H."/>
            <person name="Coetzee B."/>
            <person name="Rose L.J."/>
            <person name="Van Niekerk J.M."/>
        </authorList>
    </citation>
    <scope>NUCLEOTIDE SEQUENCE</scope>
    <source>
        <strain evidence="1">STE-U-9442</strain>
    </source>
</reference>
<name>A0AAD9GF76_9STRA</name>
<dbReference type="EMBL" id="JASMQC010000020">
    <property type="protein sequence ID" value="KAK1937156.1"/>
    <property type="molecule type" value="Genomic_DNA"/>
</dbReference>
<organism evidence="1 2">
    <name type="scientific">Phytophthora citrophthora</name>
    <dbReference type="NCBI Taxonomy" id="4793"/>
    <lineage>
        <taxon>Eukaryota</taxon>
        <taxon>Sar</taxon>
        <taxon>Stramenopiles</taxon>
        <taxon>Oomycota</taxon>
        <taxon>Peronosporomycetes</taxon>
        <taxon>Peronosporales</taxon>
        <taxon>Peronosporaceae</taxon>
        <taxon>Phytophthora</taxon>
    </lineage>
</organism>
<proteinExistence type="predicted"/>
<sequence>MDRKSLACELARARADELVEMKNAFEKMNSCLDKLLKAQLELLSVVEENAERIFAMTSEISDDRRLPHDRGLSFGALLEVAMKTLNDNQ</sequence>
<evidence type="ECO:0000313" key="2">
    <source>
        <dbReference type="Proteomes" id="UP001259832"/>
    </source>
</evidence>
<comment type="caution">
    <text evidence="1">The sequence shown here is derived from an EMBL/GenBank/DDBJ whole genome shotgun (WGS) entry which is preliminary data.</text>
</comment>
<dbReference type="AlphaFoldDB" id="A0AAD9GF76"/>
<protein>
    <submittedName>
        <fullName evidence="1">Uncharacterized protein</fullName>
    </submittedName>
</protein>